<feature type="compositionally biased region" description="Gly residues" evidence="1">
    <location>
        <begin position="388"/>
        <end position="400"/>
    </location>
</feature>
<evidence type="ECO:0000313" key="4">
    <source>
        <dbReference type="Proteomes" id="UP000031030"/>
    </source>
</evidence>
<gene>
    <name evidence="3" type="ORF">LK09_08165</name>
</gene>
<name>A0A0B2AAR1_9MICO</name>
<protein>
    <recommendedName>
        <fullName evidence="5">TrbL/VirB6 plasmid conjugal transfer protein</fullName>
    </recommendedName>
</protein>
<keyword evidence="4" id="KW-1185">Reference proteome</keyword>
<evidence type="ECO:0000256" key="1">
    <source>
        <dbReference type="SAM" id="MobiDB-lite"/>
    </source>
</evidence>
<evidence type="ECO:0000256" key="2">
    <source>
        <dbReference type="SAM" id="Phobius"/>
    </source>
</evidence>
<evidence type="ECO:0008006" key="5">
    <source>
        <dbReference type="Google" id="ProtNLM"/>
    </source>
</evidence>
<sequence length="475" mass="49515">MDTVTGQPWSAPAYPVKCDRERNLISCTPTDPHDVRETNCYLNVFVSGTATTICSTYDGHAAAIKAAGGSPVTVDFGCHIGDLVCVTFENWGRSAALLATALMFSILDATRFQVGGSLWNAAAAEWSFWAWATLIVLLGSMIWAITAAVVSRERDQLVGALVRSFIAIPAVPLTFWLIGHLVQSIDDLMSDIIGRRTGIFGLFSTMQSVMWAGGHAGYVFGFILYGIILIGMVLLLAVFLFRNVALAALIMVGPIAWMVFPSRSVGPQWVVRYISAVVVLLLTGPLTLSFFSLVVRGLATVKTIWDPASWPYLVGLALIAFAPFAVFGLFSFLGAVAADSLGSRLGGHAAAMGTRTARTAASIPTRLGSLPAGVPAARRAPTSRAATGGRGPTGPGGSAGSSGKHGPSGNAASGSGRTNDSASKKPTAQASAQKPAPHSPTQSSAATSRRSAPAPAAPRPQPPLRTVPKPEGGSR</sequence>
<feature type="transmembrane region" description="Helical" evidence="2">
    <location>
        <begin position="273"/>
        <end position="298"/>
    </location>
</feature>
<feature type="compositionally biased region" description="Pro residues" evidence="1">
    <location>
        <begin position="455"/>
        <end position="465"/>
    </location>
</feature>
<feature type="transmembrane region" description="Helical" evidence="2">
    <location>
        <begin position="126"/>
        <end position="150"/>
    </location>
</feature>
<comment type="caution">
    <text evidence="3">The sequence shown here is derived from an EMBL/GenBank/DDBJ whole genome shotgun (WGS) entry which is preliminary data.</text>
</comment>
<reference evidence="3 4" key="1">
    <citation type="submission" date="2014-11" db="EMBL/GenBank/DDBJ databases">
        <title>Genome sequence of Microbacterium mangrovi MUSC 115(T).</title>
        <authorList>
            <person name="Lee L.-H."/>
        </authorList>
    </citation>
    <scope>NUCLEOTIDE SEQUENCE [LARGE SCALE GENOMIC DNA]</scope>
    <source>
        <strain evidence="3 4">MUSC 115</strain>
    </source>
</reference>
<proteinExistence type="predicted"/>
<keyword evidence="2" id="KW-0812">Transmembrane</keyword>
<feature type="transmembrane region" description="Helical" evidence="2">
    <location>
        <begin position="244"/>
        <end position="261"/>
    </location>
</feature>
<organism evidence="3 4">
    <name type="scientific">Microbacterium mangrovi</name>
    <dbReference type="NCBI Taxonomy" id="1348253"/>
    <lineage>
        <taxon>Bacteria</taxon>
        <taxon>Bacillati</taxon>
        <taxon>Actinomycetota</taxon>
        <taxon>Actinomycetes</taxon>
        <taxon>Micrococcales</taxon>
        <taxon>Microbacteriaceae</taxon>
        <taxon>Microbacterium</taxon>
    </lineage>
</organism>
<feature type="region of interest" description="Disordered" evidence="1">
    <location>
        <begin position="362"/>
        <end position="475"/>
    </location>
</feature>
<dbReference type="OrthoDB" id="5055134at2"/>
<keyword evidence="2" id="KW-0472">Membrane</keyword>
<dbReference type="STRING" id="1348253.LK09_08165"/>
<feature type="transmembrane region" description="Helical" evidence="2">
    <location>
        <begin position="157"/>
        <end position="179"/>
    </location>
</feature>
<evidence type="ECO:0000313" key="3">
    <source>
        <dbReference type="EMBL" id="KHK98838.1"/>
    </source>
</evidence>
<dbReference type="RefSeq" id="WP_039397745.1">
    <property type="nucleotide sequence ID" value="NZ_JTDK01000006.1"/>
</dbReference>
<feature type="compositionally biased region" description="Polar residues" evidence="1">
    <location>
        <begin position="410"/>
        <end position="432"/>
    </location>
</feature>
<feature type="compositionally biased region" description="Low complexity" evidence="1">
    <location>
        <begin position="439"/>
        <end position="454"/>
    </location>
</feature>
<feature type="compositionally biased region" description="Low complexity" evidence="1">
    <location>
        <begin position="375"/>
        <end position="387"/>
    </location>
</feature>
<feature type="transmembrane region" description="Helical" evidence="2">
    <location>
        <begin position="216"/>
        <end position="237"/>
    </location>
</feature>
<keyword evidence="2" id="KW-1133">Transmembrane helix</keyword>
<dbReference type="Proteomes" id="UP000031030">
    <property type="component" value="Unassembled WGS sequence"/>
</dbReference>
<dbReference type="EMBL" id="JTDK01000006">
    <property type="protein sequence ID" value="KHK98838.1"/>
    <property type="molecule type" value="Genomic_DNA"/>
</dbReference>
<dbReference type="AlphaFoldDB" id="A0A0B2AAR1"/>
<feature type="transmembrane region" description="Helical" evidence="2">
    <location>
        <begin position="310"/>
        <end position="333"/>
    </location>
</feature>
<accession>A0A0B2AAR1</accession>